<evidence type="ECO:0000256" key="2">
    <source>
        <dbReference type="ARBA" id="ARBA00022679"/>
    </source>
</evidence>
<dbReference type="Gene3D" id="1.10.340.70">
    <property type="match status" value="1"/>
</dbReference>
<dbReference type="GO" id="GO:0015074">
    <property type="term" value="P:DNA integration"/>
    <property type="evidence" value="ECO:0007669"/>
    <property type="project" value="UniProtKB-KW"/>
</dbReference>
<feature type="region of interest" description="Disordered" evidence="17">
    <location>
        <begin position="63"/>
        <end position="87"/>
    </location>
</feature>
<reference evidence="20" key="1">
    <citation type="submission" date="2023-03" db="EMBL/GenBank/DDBJ databases">
        <title>Chromosome-scale reference genome and RAD-based genetic map of yellow starthistle (Centaurea solstitialis) reveal putative structural variation and QTLs associated with invader traits.</title>
        <authorList>
            <person name="Reatini B."/>
            <person name="Cang F.A."/>
            <person name="Jiang Q."/>
            <person name="Mckibben M.T.W."/>
            <person name="Barker M.S."/>
            <person name="Rieseberg L.H."/>
            <person name="Dlugosch K.M."/>
        </authorList>
    </citation>
    <scope>NUCLEOTIDE SEQUENCE</scope>
    <source>
        <strain evidence="20">CAN-66</strain>
        <tissue evidence="20">Leaf</tissue>
    </source>
</reference>
<protein>
    <recommendedName>
        <fullName evidence="22">Reverse transcriptase</fullName>
    </recommendedName>
</protein>
<dbReference type="SUPFAM" id="SSF57756">
    <property type="entry name" value="Retrovirus zinc finger-like domains"/>
    <property type="match status" value="1"/>
</dbReference>
<proteinExistence type="predicted"/>
<feature type="domain" description="CCHC-type" evidence="18">
    <location>
        <begin position="29"/>
        <end position="44"/>
    </location>
</feature>
<organism evidence="20 21">
    <name type="scientific">Centaurea solstitialis</name>
    <name type="common">yellow star-thistle</name>
    <dbReference type="NCBI Taxonomy" id="347529"/>
    <lineage>
        <taxon>Eukaryota</taxon>
        <taxon>Viridiplantae</taxon>
        <taxon>Streptophyta</taxon>
        <taxon>Embryophyta</taxon>
        <taxon>Tracheophyta</taxon>
        <taxon>Spermatophyta</taxon>
        <taxon>Magnoliopsida</taxon>
        <taxon>eudicotyledons</taxon>
        <taxon>Gunneridae</taxon>
        <taxon>Pentapetalae</taxon>
        <taxon>asterids</taxon>
        <taxon>campanulids</taxon>
        <taxon>Asterales</taxon>
        <taxon>Asteraceae</taxon>
        <taxon>Carduoideae</taxon>
        <taxon>Cardueae</taxon>
        <taxon>Centaureinae</taxon>
        <taxon>Centaurea</taxon>
    </lineage>
</organism>
<evidence type="ECO:0000256" key="14">
    <source>
        <dbReference type="ARBA" id="ARBA00023172"/>
    </source>
</evidence>
<keyword evidence="5" id="KW-0479">Metal-binding</keyword>
<sequence length="1018" mass="116492">MQSNAPHPCQRCGKTHIGRCFSEPSKITCNSCGEVGHIRTNCPKRDRTCYTCGVYGHRHSNCPNAKREESKASVQQSVARGSSAQKEEVPRARARAFQITAEEAREDPDVVTGIFFVNSRPARILFDSGDTYSYVSHAFVRFLESMPVLFDKPFFVGTANGITLVADRVFIDCTLVLDDHNFFVDLIPIDIHGFDVVIGMDWLIENRAYIICAERMVRIPVNERDYIYVYGEKRVCDIKVISVLKVCRLLSKGGSSFMAYILDATKEEKKSAKDVPVVCEFQDVFTDDLPGLPPDSTSPWGAPVLFVKKKEGSFRMCIDYRELNKVTIKNKYPLPRIDDLFNQLQGASYFSKIDLRSGYHQLKVRDEDIPKTTFRTRYGHYEFLVMPFGLTNAPAAFMDMMNRVYVGTAKKGEIICQVLEMRILASKGAILGHMISGEGVSVDPTKIEAVQNWEQPRNASEIRSFLGLAGYYRRFIKDFSKIYVPLTSLTRKDVKFVWTEAQEESFQTLKACLTNAPILALPEGNDDFVVYSDASKLGLGCVLMQRGKVIAYASRQLKEYEKNYPTHDLELASVLIKDYDCEILYHPGKANVVADALSRKVYVTCMCYTITHTSIQSTLIEDLRRWQVEALKPEHVKSERIVGCIDSLSEDSRGLKMFRSRIWVPKLGGVREIVLAEAHKSRMSIHPGGTKMYHDLRTEFWWPGMKVDIGRYVERCVTCLQVKAKHQKPYGSLQPLEVPMWKWEELTMDLVTKLPKTQRQYDSIWVIVDRLTKSALFLPVRESYSMDRWAQLYINEVVSRHGVPSAFQRELETHHAFSTAYHPQTDGQSERTIQTLEDMLRACVLDFGGSWDTHLPLGEFSYNNSYHSTIGMAPYEALYGRKCRTPLCWRETGEKILAGPELIQITHDKIHIIRERMKAAQDRQKSYVDRRKRPIEFSVGDMVMLKVSPWRGVLRFRKQGKLTPRFIGPFKVLERIGKQAYRLELPEELTGIHNVFHVGYLRKCLGKHEETVPLSEVK</sequence>
<evidence type="ECO:0000256" key="7">
    <source>
        <dbReference type="ARBA" id="ARBA00022759"/>
    </source>
</evidence>
<dbReference type="GO" id="GO:0004519">
    <property type="term" value="F:endonuclease activity"/>
    <property type="evidence" value="ECO:0007669"/>
    <property type="project" value="UniProtKB-KW"/>
</dbReference>
<dbReference type="SUPFAM" id="SSF53098">
    <property type="entry name" value="Ribonuclease H-like"/>
    <property type="match status" value="1"/>
</dbReference>
<dbReference type="SUPFAM" id="SSF50630">
    <property type="entry name" value="Acid proteases"/>
    <property type="match status" value="1"/>
</dbReference>
<dbReference type="Gene3D" id="3.30.420.10">
    <property type="entry name" value="Ribonuclease H-like superfamily/Ribonuclease H"/>
    <property type="match status" value="1"/>
</dbReference>
<evidence type="ECO:0000256" key="17">
    <source>
        <dbReference type="SAM" id="MobiDB-lite"/>
    </source>
</evidence>
<dbReference type="InterPro" id="IPR056924">
    <property type="entry name" value="SH3_Tf2-1"/>
</dbReference>
<evidence type="ECO:0000256" key="6">
    <source>
        <dbReference type="ARBA" id="ARBA00022750"/>
    </source>
</evidence>
<keyword evidence="7" id="KW-0255">Endonuclease</keyword>
<evidence type="ECO:0000313" key="21">
    <source>
        <dbReference type="Proteomes" id="UP001172457"/>
    </source>
</evidence>
<dbReference type="InterPro" id="IPR001878">
    <property type="entry name" value="Znf_CCHC"/>
</dbReference>
<evidence type="ECO:0000256" key="3">
    <source>
        <dbReference type="ARBA" id="ARBA00022695"/>
    </source>
</evidence>
<dbReference type="GO" id="GO:0004190">
    <property type="term" value="F:aspartic-type endopeptidase activity"/>
    <property type="evidence" value="ECO:0007669"/>
    <property type="project" value="UniProtKB-KW"/>
</dbReference>
<evidence type="ECO:0000259" key="19">
    <source>
        <dbReference type="PROSITE" id="PS50994"/>
    </source>
</evidence>
<dbReference type="PANTHER" id="PTHR37984">
    <property type="entry name" value="PROTEIN CBG26694"/>
    <property type="match status" value="1"/>
</dbReference>
<dbReference type="GO" id="GO:0003887">
    <property type="term" value="F:DNA-directed DNA polymerase activity"/>
    <property type="evidence" value="ECO:0007669"/>
    <property type="project" value="UniProtKB-KW"/>
</dbReference>
<dbReference type="Pfam" id="PF08284">
    <property type="entry name" value="RVP_2"/>
    <property type="match status" value="1"/>
</dbReference>
<dbReference type="CDD" id="cd01647">
    <property type="entry name" value="RT_LTR"/>
    <property type="match status" value="1"/>
</dbReference>
<keyword evidence="12" id="KW-0239">DNA-directed DNA polymerase</keyword>
<keyword evidence="10" id="KW-0229">DNA integration</keyword>
<keyword evidence="6" id="KW-0064">Aspartyl protease</keyword>
<evidence type="ECO:0000256" key="8">
    <source>
        <dbReference type="ARBA" id="ARBA00022801"/>
    </source>
</evidence>
<feature type="domain" description="CCHC-type" evidence="18">
    <location>
        <begin position="49"/>
        <end position="64"/>
    </location>
</feature>
<dbReference type="InterPro" id="IPR050951">
    <property type="entry name" value="Retrovirus_Pol_polyprotein"/>
</dbReference>
<keyword evidence="15" id="KW-0511">Multifunctional enzyme</keyword>
<evidence type="ECO:0000256" key="1">
    <source>
        <dbReference type="ARBA" id="ARBA00022670"/>
    </source>
</evidence>
<dbReference type="InterPro" id="IPR036875">
    <property type="entry name" value="Znf_CCHC_sf"/>
</dbReference>
<dbReference type="AlphaFoldDB" id="A0AA38TK87"/>
<dbReference type="InterPro" id="IPR043128">
    <property type="entry name" value="Rev_trsase/Diguanyl_cyclase"/>
</dbReference>
<dbReference type="SUPFAM" id="SSF56672">
    <property type="entry name" value="DNA/RNA polymerases"/>
    <property type="match status" value="1"/>
</dbReference>
<keyword evidence="9" id="KW-0460">Magnesium</keyword>
<evidence type="ECO:0000256" key="15">
    <source>
        <dbReference type="ARBA" id="ARBA00023268"/>
    </source>
</evidence>
<comment type="caution">
    <text evidence="20">The sequence shown here is derived from an EMBL/GenBank/DDBJ whole genome shotgun (WGS) entry which is preliminary data.</text>
</comment>
<feature type="domain" description="Integrase catalytic" evidence="19">
    <location>
        <begin position="775"/>
        <end position="882"/>
    </location>
</feature>
<dbReference type="Pfam" id="PF17921">
    <property type="entry name" value="Integrase_H2C2"/>
    <property type="match status" value="1"/>
</dbReference>
<feature type="compositionally biased region" description="Polar residues" evidence="17">
    <location>
        <begin position="72"/>
        <end position="84"/>
    </location>
</feature>
<dbReference type="InterPro" id="IPR021109">
    <property type="entry name" value="Peptidase_aspartic_dom_sf"/>
</dbReference>
<keyword evidence="13" id="KW-0238">DNA-binding</keyword>
<evidence type="ECO:0000256" key="9">
    <source>
        <dbReference type="ARBA" id="ARBA00022842"/>
    </source>
</evidence>
<dbReference type="GO" id="GO:0003677">
    <property type="term" value="F:DNA binding"/>
    <property type="evidence" value="ECO:0007669"/>
    <property type="project" value="UniProtKB-KW"/>
</dbReference>
<keyword evidence="1" id="KW-0645">Protease</keyword>
<dbReference type="InterPro" id="IPR043502">
    <property type="entry name" value="DNA/RNA_pol_sf"/>
</dbReference>
<dbReference type="Pfam" id="PF24626">
    <property type="entry name" value="SH3_Tf2-1"/>
    <property type="match status" value="1"/>
</dbReference>
<evidence type="ECO:0000256" key="16">
    <source>
        <dbReference type="PROSITE-ProRule" id="PRU00047"/>
    </source>
</evidence>
<evidence type="ECO:0000259" key="18">
    <source>
        <dbReference type="PROSITE" id="PS50158"/>
    </source>
</evidence>
<keyword evidence="3" id="KW-0548">Nucleotidyltransferase</keyword>
<dbReference type="FunFam" id="3.30.70.270:FF:000020">
    <property type="entry name" value="Transposon Tf2-6 polyprotein-like Protein"/>
    <property type="match status" value="1"/>
</dbReference>
<keyword evidence="8" id="KW-0378">Hydrolase</keyword>
<evidence type="ECO:0000313" key="20">
    <source>
        <dbReference type="EMBL" id="KAJ9562454.1"/>
    </source>
</evidence>
<dbReference type="InterPro" id="IPR036397">
    <property type="entry name" value="RNaseH_sf"/>
</dbReference>
<evidence type="ECO:0000256" key="11">
    <source>
        <dbReference type="ARBA" id="ARBA00022918"/>
    </source>
</evidence>
<dbReference type="InterPro" id="IPR012337">
    <property type="entry name" value="RNaseH-like_sf"/>
</dbReference>
<keyword evidence="14" id="KW-0233">DNA recombination</keyword>
<evidence type="ECO:0000256" key="12">
    <source>
        <dbReference type="ARBA" id="ARBA00022932"/>
    </source>
</evidence>
<dbReference type="InterPro" id="IPR000477">
    <property type="entry name" value="RT_dom"/>
</dbReference>
<dbReference type="CDD" id="cd00303">
    <property type="entry name" value="retropepsin_like"/>
    <property type="match status" value="1"/>
</dbReference>
<dbReference type="Gene3D" id="3.30.70.270">
    <property type="match status" value="2"/>
</dbReference>
<evidence type="ECO:0008006" key="22">
    <source>
        <dbReference type="Google" id="ProtNLM"/>
    </source>
</evidence>
<accession>A0AA38TK87</accession>
<dbReference type="GO" id="GO:0003964">
    <property type="term" value="F:RNA-directed DNA polymerase activity"/>
    <property type="evidence" value="ECO:0007669"/>
    <property type="project" value="UniProtKB-KW"/>
</dbReference>
<evidence type="ECO:0000256" key="5">
    <source>
        <dbReference type="ARBA" id="ARBA00022723"/>
    </source>
</evidence>
<dbReference type="Gene3D" id="2.40.70.10">
    <property type="entry name" value="Acid Proteases"/>
    <property type="match status" value="1"/>
</dbReference>
<keyword evidence="16" id="KW-0862">Zinc</keyword>
<dbReference type="Pfam" id="PF17919">
    <property type="entry name" value="RT_RNaseH_2"/>
    <property type="match status" value="1"/>
</dbReference>
<dbReference type="SMART" id="SM00343">
    <property type="entry name" value="ZnF_C2HC"/>
    <property type="match status" value="2"/>
</dbReference>
<evidence type="ECO:0000256" key="13">
    <source>
        <dbReference type="ARBA" id="ARBA00023125"/>
    </source>
</evidence>
<keyword evidence="4" id="KW-0540">Nuclease</keyword>
<gene>
    <name evidence="20" type="ORF">OSB04_007614</name>
</gene>
<dbReference type="GO" id="GO:0008270">
    <property type="term" value="F:zinc ion binding"/>
    <property type="evidence" value="ECO:0007669"/>
    <property type="project" value="UniProtKB-KW"/>
</dbReference>
<keyword evidence="2" id="KW-0808">Transferase</keyword>
<evidence type="ECO:0000256" key="10">
    <source>
        <dbReference type="ARBA" id="ARBA00022908"/>
    </source>
</evidence>
<dbReference type="Pfam" id="PF00098">
    <property type="entry name" value="zf-CCHC"/>
    <property type="match status" value="1"/>
</dbReference>
<dbReference type="InterPro" id="IPR001584">
    <property type="entry name" value="Integrase_cat-core"/>
</dbReference>
<keyword evidence="21" id="KW-1185">Reference proteome</keyword>
<dbReference type="GO" id="GO:0006508">
    <property type="term" value="P:proteolysis"/>
    <property type="evidence" value="ECO:0007669"/>
    <property type="project" value="UniProtKB-KW"/>
</dbReference>
<dbReference type="Proteomes" id="UP001172457">
    <property type="component" value="Chromosome 2"/>
</dbReference>
<keyword evidence="16" id="KW-0863">Zinc-finger</keyword>
<dbReference type="InterPro" id="IPR041577">
    <property type="entry name" value="RT_RNaseH_2"/>
</dbReference>
<keyword evidence="11" id="KW-0695">RNA-directed DNA polymerase</keyword>
<evidence type="ECO:0000256" key="4">
    <source>
        <dbReference type="ARBA" id="ARBA00022722"/>
    </source>
</evidence>
<dbReference type="PROSITE" id="PS50158">
    <property type="entry name" value="ZF_CCHC"/>
    <property type="match status" value="2"/>
</dbReference>
<dbReference type="Gene3D" id="3.10.10.10">
    <property type="entry name" value="HIV Type 1 Reverse Transcriptase, subunit A, domain 1"/>
    <property type="match status" value="1"/>
</dbReference>
<dbReference type="InterPro" id="IPR041588">
    <property type="entry name" value="Integrase_H2C2"/>
</dbReference>
<name>A0AA38TK87_9ASTR</name>
<dbReference type="PANTHER" id="PTHR37984:SF5">
    <property type="entry name" value="PROTEIN NYNRIN-LIKE"/>
    <property type="match status" value="1"/>
</dbReference>
<dbReference type="PROSITE" id="PS50994">
    <property type="entry name" value="INTEGRASE"/>
    <property type="match status" value="1"/>
</dbReference>
<dbReference type="Gene3D" id="4.10.60.10">
    <property type="entry name" value="Zinc finger, CCHC-type"/>
    <property type="match status" value="1"/>
</dbReference>
<dbReference type="GO" id="GO:0006310">
    <property type="term" value="P:DNA recombination"/>
    <property type="evidence" value="ECO:0007669"/>
    <property type="project" value="UniProtKB-KW"/>
</dbReference>
<dbReference type="Pfam" id="PF00078">
    <property type="entry name" value="RVT_1"/>
    <property type="match status" value="1"/>
</dbReference>
<dbReference type="EMBL" id="JARYMX010000002">
    <property type="protein sequence ID" value="KAJ9562454.1"/>
    <property type="molecule type" value="Genomic_DNA"/>
</dbReference>